<evidence type="ECO:0000256" key="2">
    <source>
        <dbReference type="ARBA" id="ARBA00006143"/>
    </source>
</evidence>
<feature type="transmembrane region" description="Helical" evidence="6">
    <location>
        <begin position="177"/>
        <end position="204"/>
    </location>
</feature>
<feature type="domain" description="Cytochrome C biogenesis protein transmembrane" evidence="7">
    <location>
        <begin position="58"/>
        <end position="238"/>
    </location>
</feature>
<dbReference type="PANTHER" id="PTHR31272">
    <property type="entry name" value="CYTOCHROME C-TYPE BIOGENESIS PROTEIN HI_1454-RELATED"/>
    <property type="match status" value="1"/>
</dbReference>
<organism evidence="8 9">
    <name type="scientific">Methanolobus chelungpuianus</name>
    <dbReference type="NCBI Taxonomy" id="502115"/>
    <lineage>
        <taxon>Archaea</taxon>
        <taxon>Methanobacteriati</taxon>
        <taxon>Methanobacteriota</taxon>
        <taxon>Stenosarchaea group</taxon>
        <taxon>Methanomicrobia</taxon>
        <taxon>Methanosarcinales</taxon>
        <taxon>Methanosarcinaceae</taxon>
        <taxon>Methanolobus</taxon>
    </lineage>
</organism>
<feature type="transmembrane region" description="Helical" evidence="6">
    <location>
        <begin position="96"/>
        <end position="116"/>
    </location>
</feature>
<evidence type="ECO:0000256" key="6">
    <source>
        <dbReference type="SAM" id="Phobius"/>
    </source>
</evidence>
<name>A0AAE3KXL3_9EURY</name>
<evidence type="ECO:0000313" key="8">
    <source>
        <dbReference type="EMBL" id="MCQ6963185.1"/>
    </source>
</evidence>
<dbReference type="GO" id="GO:0017004">
    <property type="term" value="P:cytochrome complex assembly"/>
    <property type="evidence" value="ECO:0007669"/>
    <property type="project" value="InterPro"/>
</dbReference>
<feature type="transmembrane region" description="Helical" evidence="6">
    <location>
        <begin position="216"/>
        <end position="240"/>
    </location>
</feature>
<evidence type="ECO:0000313" key="9">
    <source>
        <dbReference type="Proteomes" id="UP001206983"/>
    </source>
</evidence>
<comment type="caution">
    <text evidence="8">The sequence shown here is derived from an EMBL/GenBank/DDBJ whole genome shotgun (WGS) entry which is preliminary data.</text>
</comment>
<feature type="transmembrane region" description="Helical" evidence="6">
    <location>
        <begin position="260"/>
        <end position="277"/>
    </location>
</feature>
<dbReference type="GO" id="GO:0016020">
    <property type="term" value="C:membrane"/>
    <property type="evidence" value="ECO:0007669"/>
    <property type="project" value="UniProtKB-SubCell"/>
</dbReference>
<evidence type="ECO:0000256" key="1">
    <source>
        <dbReference type="ARBA" id="ARBA00004141"/>
    </source>
</evidence>
<dbReference type="EMBL" id="JTEO01000004">
    <property type="protein sequence ID" value="MCQ6963185.1"/>
    <property type="molecule type" value="Genomic_DNA"/>
</dbReference>
<sequence>MNRSVVITYDDYKGDTALLEDLLVKAIENPPETMIPAGSRDGSATEDRGLLIGRSHLLVFIAGLLAGFNPCLLAVMAFLSSAILSSNGTRKEMLTLVCGFCAGIFVTYMVVGIGILNTASSFPGMQETLAEAMVVLIFVLGLWHLYDAYHMRSHQKTTFRTPRFFIRLMGNIKGRNIMLLSFMAGAVFSLVKAPCVGAVYLAILDMLISGSDLTGGLIYLGIYNLGVVLPILVLGGMLAFGLDPGKVSDFKERRRVEIRLITGLTLLLLAVLLHLKVI</sequence>
<keyword evidence="9" id="KW-1185">Reference proteome</keyword>
<keyword evidence="5 6" id="KW-0472">Membrane</keyword>
<feature type="transmembrane region" description="Helical" evidence="6">
    <location>
        <begin position="57"/>
        <end position="84"/>
    </location>
</feature>
<dbReference type="AlphaFoldDB" id="A0AAE3KXL3"/>
<reference evidence="8 9" key="1">
    <citation type="journal article" date="2011" name="Appl. Environ. Microbiol.">
        <title>Methanogenic archaea isolated from Taiwan's Chelungpu fault.</title>
        <authorList>
            <person name="Wu S.Y."/>
            <person name="Lai M.C."/>
        </authorList>
    </citation>
    <scope>NUCLEOTIDE SEQUENCE [LARGE SCALE GENOMIC DNA]</scope>
    <source>
        <strain evidence="8 9">St545Mb</strain>
    </source>
</reference>
<protein>
    <submittedName>
        <fullName evidence="8">Cytochrome C biogenesis protein</fullName>
    </submittedName>
</protein>
<comment type="subcellular location">
    <subcellularLocation>
        <location evidence="1">Membrane</location>
        <topology evidence="1">Multi-pass membrane protein</topology>
    </subcellularLocation>
</comment>
<evidence type="ECO:0000259" key="7">
    <source>
        <dbReference type="Pfam" id="PF02683"/>
    </source>
</evidence>
<dbReference type="Pfam" id="PF02683">
    <property type="entry name" value="DsbD_TM"/>
    <property type="match status" value="1"/>
</dbReference>
<proteinExistence type="inferred from homology"/>
<gene>
    <name evidence="8" type="ORF">PV02_05620</name>
</gene>
<dbReference type="PANTHER" id="PTHR31272:SF9">
    <property type="entry name" value="BLL1027 PROTEIN"/>
    <property type="match status" value="1"/>
</dbReference>
<keyword evidence="4 6" id="KW-1133">Transmembrane helix</keyword>
<comment type="similarity">
    <text evidence="2">Belongs to the DsbD family.</text>
</comment>
<evidence type="ECO:0000256" key="3">
    <source>
        <dbReference type="ARBA" id="ARBA00022692"/>
    </source>
</evidence>
<evidence type="ECO:0000256" key="4">
    <source>
        <dbReference type="ARBA" id="ARBA00022989"/>
    </source>
</evidence>
<dbReference type="InterPro" id="IPR003834">
    <property type="entry name" value="Cyt_c_assmbl_TM_dom"/>
</dbReference>
<accession>A0AAE3KXL3</accession>
<dbReference type="Proteomes" id="UP001206983">
    <property type="component" value="Unassembled WGS sequence"/>
</dbReference>
<keyword evidence="3 6" id="KW-0812">Transmembrane</keyword>
<evidence type="ECO:0000256" key="5">
    <source>
        <dbReference type="ARBA" id="ARBA00023136"/>
    </source>
</evidence>
<dbReference type="InterPro" id="IPR051790">
    <property type="entry name" value="Cytochrome_c-biogenesis_DsbD"/>
</dbReference>
<feature type="transmembrane region" description="Helical" evidence="6">
    <location>
        <begin position="128"/>
        <end position="146"/>
    </location>
</feature>